<evidence type="ECO:0000313" key="1">
    <source>
        <dbReference type="EMBL" id="MCE3049951.1"/>
    </source>
</evidence>
<comment type="caution">
    <text evidence="1">The sequence shown here is derived from an EMBL/GenBank/DDBJ whole genome shotgun (WGS) entry which is preliminary data.</text>
</comment>
<dbReference type="Proteomes" id="UP000823775">
    <property type="component" value="Unassembled WGS sequence"/>
</dbReference>
<sequence>MKPSLFLPGFELGFAASIPNQIGIEKSRRPACVARRASPCAASLAHRTAQGATLPICRAGHEVGAFSLSWRLDEDIFLQNNLSATK</sequence>
<dbReference type="EMBL" id="JACEIK010007251">
    <property type="protein sequence ID" value="MCE3049951.1"/>
    <property type="molecule type" value="Genomic_DNA"/>
</dbReference>
<keyword evidence="2" id="KW-1185">Reference proteome</keyword>
<organism evidence="1 2">
    <name type="scientific">Datura stramonium</name>
    <name type="common">Jimsonweed</name>
    <name type="synonym">Common thornapple</name>
    <dbReference type="NCBI Taxonomy" id="4076"/>
    <lineage>
        <taxon>Eukaryota</taxon>
        <taxon>Viridiplantae</taxon>
        <taxon>Streptophyta</taxon>
        <taxon>Embryophyta</taxon>
        <taxon>Tracheophyta</taxon>
        <taxon>Spermatophyta</taxon>
        <taxon>Magnoliopsida</taxon>
        <taxon>eudicotyledons</taxon>
        <taxon>Gunneridae</taxon>
        <taxon>Pentapetalae</taxon>
        <taxon>asterids</taxon>
        <taxon>lamiids</taxon>
        <taxon>Solanales</taxon>
        <taxon>Solanaceae</taxon>
        <taxon>Solanoideae</taxon>
        <taxon>Datureae</taxon>
        <taxon>Datura</taxon>
    </lineage>
</organism>
<evidence type="ECO:0000313" key="2">
    <source>
        <dbReference type="Proteomes" id="UP000823775"/>
    </source>
</evidence>
<accession>A0ABS8WIM9</accession>
<proteinExistence type="predicted"/>
<reference evidence="1 2" key="1">
    <citation type="journal article" date="2021" name="BMC Genomics">
        <title>Datura genome reveals duplications of psychoactive alkaloid biosynthetic genes and high mutation rate following tissue culture.</title>
        <authorList>
            <person name="Rajewski A."/>
            <person name="Carter-House D."/>
            <person name="Stajich J."/>
            <person name="Litt A."/>
        </authorList>
    </citation>
    <scope>NUCLEOTIDE SEQUENCE [LARGE SCALE GENOMIC DNA]</scope>
    <source>
        <strain evidence="1">AR-01</strain>
    </source>
</reference>
<protein>
    <submittedName>
        <fullName evidence="1">Uncharacterized protein</fullName>
    </submittedName>
</protein>
<name>A0ABS8WIM9_DATST</name>
<gene>
    <name evidence="1" type="ORF">HAX54_046194</name>
</gene>